<dbReference type="InterPro" id="IPR002379">
    <property type="entry name" value="ATPase_proteolipid_c-like_dom"/>
</dbReference>
<dbReference type="InterPro" id="IPR000245">
    <property type="entry name" value="ATPase_proteolipid_csu"/>
</dbReference>
<evidence type="ECO:0000256" key="4">
    <source>
        <dbReference type="ARBA" id="ARBA00022692"/>
    </source>
</evidence>
<dbReference type="Gene3D" id="1.20.120.610">
    <property type="entry name" value="lithium bound rotor ring of v- atpase"/>
    <property type="match status" value="1"/>
</dbReference>
<proteinExistence type="inferred from homology"/>
<comment type="function">
    <text evidence="11">Proton-conducting pore forming of the V0 complex of vacuolar(H+)-ATPase (V-ATPase), a multisubunit enzyme composed of a peripheral complex (V1) that hydrolyzes ATP and a membrane integral complex (V0) that translocates protons. V-ATPase is responsible for acidifying and maintaining the pH of intracellular compartments.</text>
</comment>
<dbReference type="PRINTS" id="PR00122">
    <property type="entry name" value="VACATPASE"/>
</dbReference>
<accession>A0ABR0E2R0</accession>
<keyword evidence="3 11" id="KW-0813">Transport</keyword>
<evidence type="ECO:0000313" key="13">
    <source>
        <dbReference type="EMBL" id="KAK4495706.1"/>
    </source>
</evidence>
<keyword evidence="7 11" id="KW-0406">Ion transport</keyword>
<name>A0ABR0E2R0_ZASCE</name>
<feature type="domain" description="V-ATPase proteolipid subunit C-like" evidence="12">
    <location>
        <begin position="38"/>
        <end position="97"/>
    </location>
</feature>
<dbReference type="NCBIfam" id="TIGR01100">
    <property type="entry name" value="V_ATP_synt_C"/>
    <property type="match status" value="1"/>
</dbReference>
<evidence type="ECO:0000259" key="12">
    <source>
        <dbReference type="Pfam" id="PF00137"/>
    </source>
</evidence>
<keyword evidence="6 11" id="KW-1133">Transmembrane helix</keyword>
<feature type="transmembrane region" description="Helical" evidence="11">
    <location>
        <begin position="30"/>
        <end position="55"/>
    </location>
</feature>
<evidence type="ECO:0000256" key="3">
    <source>
        <dbReference type="ARBA" id="ARBA00022448"/>
    </source>
</evidence>
<comment type="subunit">
    <text evidence="10 11">V-ATPase is a heteromultimeric enzyme composed of a peripheral catalytic V1 complex (components A to H) attached to an integral membrane V0 proton pore complex (components: a, c, c', c'', d, e, f and VOA1). The decameric c-ring forms the proton-conducting pore, and is composed of eight proteolipid subunits c, one subunit c' and one subunit c''.</text>
</comment>
<evidence type="ECO:0000256" key="10">
    <source>
        <dbReference type="ARBA" id="ARBA00046480"/>
    </source>
</evidence>
<dbReference type="CDD" id="cd18176">
    <property type="entry name" value="ATP-synt_Vo_c_ATP6C_rpt2"/>
    <property type="match status" value="1"/>
</dbReference>
<feature type="transmembrane region" description="Helical" evidence="11">
    <location>
        <begin position="76"/>
        <end position="98"/>
    </location>
</feature>
<feature type="transmembrane region" description="Helical" evidence="11">
    <location>
        <begin position="118"/>
        <end position="139"/>
    </location>
</feature>
<comment type="subcellular location">
    <subcellularLocation>
        <location evidence="1">Membrane</location>
        <topology evidence="1">Multi-pass membrane protein</topology>
    </subcellularLocation>
    <subcellularLocation>
        <location evidence="11">Vacuole membrane</location>
        <topology evidence="11">Multi-pass membrane protein</topology>
    </subcellularLocation>
</comment>
<dbReference type="InterPro" id="IPR011555">
    <property type="entry name" value="ATPase_proteolipid_su_C_euk"/>
</dbReference>
<evidence type="ECO:0000256" key="8">
    <source>
        <dbReference type="ARBA" id="ARBA00023136"/>
    </source>
</evidence>
<evidence type="ECO:0000256" key="6">
    <source>
        <dbReference type="ARBA" id="ARBA00022989"/>
    </source>
</evidence>
<dbReference type="SUPFAM" id="SSF81333">
    <property type="entry name" value="F1F0 ATP synthase subunit C"/>
    <property type="match status" value="1"/>
</dbReference>
<gene>
    <name evidence="13" type="ORF">PRZ48_012974</name>
</gene>
<organism evidence="13 14">
    <name type="scientific">Zasmidium cellare</name>
    <name type="common">Wine cellar mold</name>
    <name type="synonym">Racodium cellare</name>
    <dbReference type="NCBI Taxonomy" id="395010"/>
    <lineage>
        <taxon>Eukaryota</taxon>
        <taxon>Fungi</taxon>
        <taxon>Dikarya</taxon>
        <taxon>Ascomycota</taxon>
        <taxon>Pezizomycotina</taxon>
        <taxon>Dothideomycetes</taxon>
        <taxon>Dothideomycetidae</taxon>
        <taxon>Mycosphaerellales</taxon>
        <taxon>Mycosphaerellaceae</taxon>
        <taxon>Zasmidium</taxon>
    </lineage>
</organism>
<keyword evidence="14" id="KW-1185">Reference proteome</keyword>
<evidence type="ECO:0000256" key="9">
    <source>
        <dbReference type="ARBA" id="ARBA00045519"/>
    </source>
</evidence>
<evidence type="ECO:0000256" key="7">
    <source>
        <dbReference type="ARBA" id="ARBA00023065"/>
    </source>
</evidence>
<comment type="function">
    <text evidence="9">Proton-conducting pore forming subunit of the V0 complex of vacuolar(H+)-ATPase (V-ATPase), a multisubunit enzyme composed of a peripheral complex (V1) that hydrolyzes ATP and a membrane integral complex (V0) that translocates protons. V-ATPase is responsible for acidifying and maintaining the pH of intracellular compartments.</text>
</comment>
<dbReference type="Proteomes" id="UP001305779">
    <property type="component" value="Unassembled WGS sequence"/>
</dbReference>
<protein>
    <recommendedName>
        <fullName evidence="11">V-type proton ATPase proteolipid subunit</fullName>
    </recommendedName>
</protein>
<comment type="similarity">
    <text evidence="2 11">Belongs to the V-ATPase proteolipid subunit family.</text>
</comment>
<keyword evidence="11" id="KW-0926">Vacuole</keyword>
<dbReference type="Pfam" id="PF00137">
    <property type="entry name" value="ATP-synt_C"/>
    <property type="match status" value="2"/>
</dbReference>
<dbReference type="CDD" id="cd18175">
    <property type="entry name" value="ATP-synt_Vo_c_ATP6C_rpt1"/>
    <property type="match status" value="1"/>
</dbReference>
<dbReference type="EMBL" id="JAXOVC010000011">
    <property type="protein sequence ID" value="KAK4495706.1"/>
    <property type="molecule type" value="Genomic_DNA"/>
</dbReference>
<sequence length="177" mass="18429">MADQPFAPSDLWYSSPFPFLLSRLTLPSPAYAPFFSALGCISAIVLTSFGAAYGTAKSSLGTFSAGIIHPSLGVRALLPTVFSGILAIYGLVTAVLLANHIQLELPLYTALVNLGSGLSVGLCGLAAGFAIGIVGDVGIRGTAMQPRLFVRLYGLIVALITDTRANLVSSKICYAQF</sequence>
<reference evidence="13 14" key="1">
    <citation type="journal article" date="2023" name="G3 (Bethesda)">
        <title>A chromosome-level genome assembly of Zasmidium syzygii isolated from banana leaves.</title>
        <authorList>
            <person name="van Westerhoven A.C."/>
            <person name="Mehrabi R."/>
            <person name="Talebi R."/>
            <person name="Steentjes M.B.F."/>
            <person name="Corcolon B."/>
            <person name="Chong P.A."/>
            <person name="Kema G.H.J."/>
            <person name="Seidl M.F."/>
        </authorList>
    </citation>
    <scope>NUCLEOTIDE SEQUENCE [LARGE SCALE GENOMIC DNA]</scope>
    <source>
        <strain evidence="13 14">P124</strain>
    </source>
</reference>
<keyword evidence="4 11" id="KW-0812">Transmembrane</keyword>
<keyword evidence="5 11" id="KW-0375">Hydrogen ion transport</keyword>
<feature type="domain" description="V-ATPase proteolipid subunit C-like" evidence="12">
    <location>
        <begin position="114"/>
        <end position="153"/>
    </location>
</feature>
<evidence type="ECO:0000256" key="11">
    <source>
        <dbReference type="RuleBase" id="RU363060"/>
    </source>
</evidence>
<evidence type="ECO:0000256" key="5">
    <source>
        <dbReference type="ARBA" id="ARBA00022781"/>
    </source>
</evidence>
<dbReference type="PANTHER" id="PTHR10263">
    <property type="entry name" value="V-TYPE PROTON ATPASE PROTEOLIPID SUBUNIT"/>
    <property type="match status" value="1"/>
</dbReference>
<evidence type="ECO:0000256" key="1">
    <source>
        <dbReference type="ARBA" id="ARBA00004141"/>
    </source>
</evidence>
<comment type="caution">
    <text evidence="13">The sequence shown here is derived from an EMBL/GenBank/DDBJ whole genome shotgun (WGS) entry which is preliminary data.</text>
</comment>
<evidence type="ECO:0000313" key="14">
    <source>
        <dbReference type="Proteomes" id="UP001305779"/>
    </source>
</evidence>
<evidence type="ECO:0000256" key="2">
    <source>
        <dbReference type="ARBA" id="ARBA00007296"/>
    </source>
</evidence>
<keyword evidence="8 11" id="KW-0472">Membrane</keyword>
<dbReference type="InterPro" id="IPR035921">
    <property type="entry name" value="F/V-ATP_Csub_sf"/>
</dbReference>